<evidence type="ECO:0000256" key="7">
    <source>
        <dbReference type="ARBA" id="ARBA00023291"/>
    </source>
</evidence>
<evidence type="ECO:0000256" key="5">
    <source>
        <dbReference type="ARBA" id="ARBA00023004"/>
    </source>
</evidence>
<keyword evidence="6 8" id="KW-0411">Iron-sulfur</keyword>
<dbReference type="Proteomes" id="UP001183615">
    <property type="component" value="Unassembled WGS sequence"/>
</dbReference>
<dbReference type="InterPro" id="IPR051269">
    <property type="entry name" value="Fe-S_cluster_ET"/>
</dbReference>
<keyword evidence="4 8" id="KW-0249">Electron transport</keyword>
<keyword evidence="2 8" id="KW-0813">Transport</keyword>
<dbReference type="PANTHER" id="PTHR36923">
    <property type="entry name" value="FERREDOXIN"/>
    <property type="match status" value="1"/>
</dbReference>
<dbReference type="EMBL" id="JAVREV010000003">
    <property type="protein sequence ID" value="MDT0442561.1"/>
    <property type="molecule type" value="Genomic_DNA"/>
</dbReference>
<dbReference type="Gene3D" id="3.30.70.20">
    <property type="match status" value="1"/>
</dbReference>
<keyword evidence="7" id="KW-0003">3Fe-4S</keyword>
<organism evidence="9 10">
    <name type="scientific">Streptomyces johnsoniae</name>
    <dbReference type="NCBI Taxonomy" id="3075532"/>
    <lineage>
        <taxon>Bacteria</taxon>
        <taxon>Bacillati</taxon>
        <taxon>Actinomycetota</taxon>
        <taxon>Actinomycetes</taxon>
        <taxon>Kitasatosporales</taxon>
        <taxon>Streptomycetaceae</taxon>
        <taxon>Streptomyces</taxon>
    </lineage>
</organism>
<dbReference type="PANTHER" id="PTHR36923:SF3">
    <property type="entry name" value="FERREDOXIN"/>
    <property type="match status" value="1"/>
</dbReference>
<dbReference type="InterPro" id="IPR001080">
    <property type="entry name" value="3Fe4S_ferredoxin"/>
</dbReference>
<comment type="function">
    <text evidence="8">Ferredoxins are iron-sulfur proteins that transfer electrons in a wide variety of metabolic reactions.</text>
</comment>
<evidence type="ECO:0000256" key="8">
    <source>
        <dbReference type="RuleBase" id="RU368020"/>
    </source>
</evidence>
<protein>
    <recommendedName>
        <fullName evidence="8">Ferredoxin</fullName>
    </recommendedName>
</protein>
<proteinExistence type="predicted"/>
<evidence type="ECO:0000256" key="3">
    <source>
        <dbReference type="ARBA" id="ARBA00022723"/>
    </source>
</evidence>
<evidence type="ECO:0000313" key="9">
    <source>
        <dbReference type="EMBL" id="MDT0442561.1"/>
    </source>
</evidence>
<name>A0ABU2S1I3_9ACTN</name>
<reference evidence="10" key="1">
    <citation type="submission" date="2023-07" db="EMBL/GenBank/DDBJ databases">
        <title>30 novel species of actinomycetes from the DSMZ collection.</title>
        <authorList>
            <person name="Nouioui I."/>
        </authorList>
    </citation>
    <scope>NUCLEOTIDE SEQUENCE [LARGE SCALE GENOMIC DNA]</scope>
    <source>
        <strain evidence="10">DSM 41886</strain>
    </source>
</reference>
<keyword evidence="10" id="KW-1185">Reference proteome</keyword>
<keyword evidence="5 8" id="KW-0408">Iron</keyword>
<comment type="cofactor">
    <cofactor evidence="1">
        <name>[3Fe-4S] cluster</name>
        <dbReference type="ChEBI" id="CHEBI:21137"/>
    </cofactor>
</comment>
<evidence type="ECO:0000256" key="4">
    <source>
        <dbReference type="ARBA" id="ARBA00022982"/>
    </source>
</evidence>
<evidence type="ECO:0000313" key="10">
    <source>
        <dbReference type="Proteomes" id="UP001183615"/>
    </source>
</evidence>
<dbReference type="SUPFAM" id="SSF54862">
    <property type="entry name" value="4Fe-4S ferredoxins"/>
    <property type="match status" value="1"/>
</dbReference>
<evidence type="ECO:0000256" key="1">
    <source>
        <dbReference type="ARBA" id="ARBA00001927"/>
    </source>
</evidence>
<evidence type="ECO:0000256" key="6">
    <source>
        <dbReference type="ARBA" id="ARBA00023014"/>
    </source>
</evidence>
<sequence>MKVRLDRSACVSSGMCALLAPEVFDLGEDDGVVVLLREAPPEEHQEDVRRAVHACPADVIAVEA</sequence>
<gene>
    <name evidence="9" type="ORF">RM779_08115</name>
</gene>
<accession>A0ABU2S1I3</accession>
<evidence type="ECO:0000256" key="2">
    <source>
        <dbReference type="ARBA" id="ARBA00022448"/>
    </source>
</evidence>
<dbReference type="Pfam" id="PF13459">
    <property type="entry name" value="Fer4_15"/>
    <property type="match status" value="1"/>
</dbReference>
<comment type="caution">
    <text evidence="9">The sequence shown here is derived from an EMBL/GenBank/DDBJ whole genome shotgun (WGS) entry which is preliminary data.</text>
</comment>
<dbReference type="RefSeq" id="WP_311616984.1">
    <property type="nucleotide sequence ID" value="NZ_JAVREV010000003.1"/>
</dbReference>
<keyword evidence="3 8" id="KW-0479">Metal-binding</keyword>
<dbReference type="PRINTS" id="PR00352">
    <property type="entry name" value="3FE4SFRDOXIN"/>
</dbReference>